<keyword evidence="2" id="KW-1185">Reference proteome</keyword>
<evidence type="ECO:0000313" key="1">
    <source>
        <dbReference type="EMBL" id="CAH0605781.1"/>
    </source>
</evidence>
<sequence>MDRRLHDVVRRDVVVARQRQPGRLHRDPATTTTHLQTPGNCTHMVLACSQSIIKITIVRTHSLGYKRVKYSCFGSYTMSSPKTAWMEMENRMKQNQVSTLEPVESKQQES</sequence>
<dbReference type="Proteomes" id="UP001154114">
    <property type="component" value="Chromosome 6"/>
</dbReference>
<accession>A0A9P0BZY7</accession>
<organism evidence="1 2">
    <name type="scientific">Chrysodeixis includens</name>
    <name type="common">Soybean looper</name>
    <name type="synonym">Pseudoplusia includens</name>
    <dbReference type="NCBI Taxonomy" id="689277"/>
    <lineage>
        <taxon>Eukaryota</taxon>
        <taxon>Metazoa</taxon>
        <taxon>Ecdysozoa</taxon>
        <taxon>Arthropoda</taxon>
        <taxon>Hexapoda</taxon>
        <taxon>Insecta</taxon>
        <taxon>Pterygota</taxon>
        <taxon>Neoptera</taxon>
        <taxon>Endopterygota</taxon>
        <taxon>Lepidoptera</taxon>
        <taxon>Glossata</taxon>
        <taxon>Ditrysia</taxon>
        <taxon>Noctuoidea</taxon>
        <taxon>Noctuidae</taxon>
        <taxon>Plusiinae</taxon>
        <taxon>Chrysodeixis</taxon>
    </lineage>
</organism>
<dbReference type="AlphaFoldDB" id="A0A9P0BZY7"/>
<name>A0A9P0BZY7_CHRIL</name>
<proteinExistence type="predicted"/>
<dbReference type="EMBL" id="LR824009">
    <property type="protein sequence ID" value="CAH0605781.1"/>
    <property type="molecule type" value="Genomic_DNA"/>
</dbReference>
<gene>
    <name evidence="1" type="ORF">CINC_LOCUS11717</name>
</gene>
<evidence type="ECO:0000313" key="2">
    <source>
        <dbReference type="Proteomes" id="UP001154114"/>
    </source>
</evidence>
<protein>
    <submittedName>
        <fullName evidence="1">Uncharacterized protein</fullName>
    </submittedName>
</protein>
<reference evidence="1" key="1">
    <citation type="submission" date="2021-12" db="EMBL/GenBank/DDBJ databases">
        <authorList>
            <person name="King R."/>
        </authorList>
    </citation>
    <scope>NUCLEOTIDE SEQUENCE</scope>
</reference>